<gene>
    <name evidence="3" type="ORF">CTI12_AA141620</name>
</gene>
<comment type="similarity">
    <text evidence="1">Belongs to the helicase family.</text>
</comment>
<feature type="domain" description="DNA helicase Pif1-like DEAD-box helicase" evidence="2">
    <location>
        <begin position="168"/>
        <end position="216"/>
    </location>
</feature>
<dbReference type="InterPro" id="IPR010285">
    <property type="entry name" value="DNA_helicase_pif1-like_DEAD"/>
</dbReference>
<dbReference type="EC" id="5.6.2.3" evidence="1"/>
<keyword evidence="4" id="KW-1185">Reference proteome</keyword>
<dbReference type="GO" id="GO:0043139">
    <property type="term" value="F:5'-3' DNA helicase activity"/>
    <property type="evidence" value="ECO:0007669"/>
    <property type="project" value="UniProtKB-EC"/>
</dbReference>
<dbReference type="GO" id="GO:0005524">
    <property type="term" value="F:ATP binding"/>
    <property type="evidence" value="ECO:0007669"/>
    <property type="project" value="UniProtKB-KW"/>
</dbReference>
<proteinExistence type="inferred from homology"/>
<keyword evidence="1" id="KW-0067">ATP-binding</keyword>
<evidence type="ECO:0000256" key="1">
    <source>
        <dbReference type="RuleBase" id="RU363044"/>
    </source>
</evidence>
<comment type="cofactor">
    <cofactor evidence="1">
        <name>Mg(2+)</name>
        <dbReference type="ChEBI" id="CHEBI:18420"/>
    </cofactor>
</comment>
<keyword evidence="1" id="KW-0227">DNA damage</keyword>
<dbReference type="PANTHER" id="PTHR10492">
    <property type="match status" value="1"/>
</dbReference>
<dbReference type="GO" id="GO:0006281">
    <property type="term" value="P:DNA repair"/>
    <property type="evidence" value="ECO:0007669"/>
    <property type="project" value="UniProtKB-KW"/>
</dbReference>
<keyword evidence="1" id="KW-0547">Nucleotide-binding</keyword>
<comment type="caution">
    <text evidence="3">The sequence shown here is derived from an EMBL/GenBank/DDBJ whole genome shotgun (WGS) entry which is preliminary data.</text>
</comment>
<organism evidence="3 4">
    <name type="scientific">Artemisia annua</name>
    <name type="common">Sweet wormwood</name>
    <dbReference type="NCBI Taxonomy" id="35608"/>
    <lineage>
        <taxon>Eukaryota</taxon>
        <taxon>Viridiplantae</taxon>
        <taxon>Streptophyta</taxon>
        <taxon>Embryophyta</taxon>
        <taxon>Tracheophyta</taxon>
        <taxon>Spermatophyta</taxon>
        <taxon>Magnoliopsida</taxon>
        <taxon>eudicotyledons</taxon>
        <taxon>Gunneridae</taxon>
        <taxon>Pentapetalae</taxon>
        <taxon>asterids</taxon>
        <taxon>campanulids</taxon>
        <taxon>Asterales</taxon>
        <taxon>Asteraceae</taxon>
        <taxon>Asteroideae</taxon>
        <taxon>Anthemideae</taxon>
        <taxon>Artemisiinae</taxon>
        <taxon>Artemisia</taxon>
    </lineage>
</organism>
<reference evidence="3 4" key="1">
    <citation type="journal article" date="2018" name="Mol. Plant">
        <title>The genome of Artemisia annua provides insight into the evolution of Asteraceae family and artemisinin biosynthesis.</title>
        <authorList>
            <person name="Shen Q."/>
            <person name="Zhang L."/>
            <person name="Liao Z."/>
            <person name="Wang S."/>
            <person name="Yan T."/>
            <person name="Shi P."/>
            <person name="Liu M."/>
            <person name="Fu X."/>
            <person name="Pan Q."/>
            <person name="Wang Y."/>
            <person name="Lv Z."/>
            <person name="Lu X."/>
            <person name="Zhang F."/>
            <person name="Jiang W."/>
            <person name="Ma Y."/>
            <person name="Chen M."/>
            <person name="Hao X."/>
            <person name="Li L."/>
            <person name="Tang Y."/>
            <person name="Lv G."/>
            <person name="Zhou Y."/>
            <person name="Sun X."/>
            <person name="Brodelius P.E."/>
            <person name="Rose J.K.C."/>
            <person name="Tang K."/>
        </authorList>
    </citation>
    <scope>NUCLEOTIDE SEQUENCE [LARGE SCALE GENOMIC DNA]</scope>
    <source>
        <strain evidence="4">cv. Huhao1</strain>
        <tissue evidence="3">Leaf</tissue>
    </source>
</reference>
<name>A0A2U1PK79_ARTAN</name>
<dbReference type="PANTHER" id="PTHR10492:SF57">
    <property type="entry name" value="ATP-DEPENDENT DNA HELICASE"/>
    <property type="match status" value="1"/>
</dbReference>
<accession>A0A2U1PK79</accession>
<dbReference type="Pfam" id="PF05970">
    <property type="entry name" value="PIF1"/>
    <property type="match status" value="2"/>
</dbReference>
<keyword evidence="1" id="KW-0233">DNA recombination</keyword>
<dbReference type="GO" id="GO:0016887">
    <property type="term" value="F:ATP hydrolysis activity"/>
    <property type="evidence" value="ECO:0007669"/>
    <property type="project" value="RHEA"/>
</dbReference>
<keyword evidence="1" id="KW-0234">DNA repair</keyword>
<dbReference type="AlphaFoldDB" id="A0A2U1PK79"/>
<dbReference type="GO" id="GO:0006310">
    <property type="term" value="P:DNA recombination"/>
    <property type="evidence" value="ECO:0007669"/>
    <property type="project" value="UniProtKB-KW"/>
</dbReference>
<keyword evidence="1" id="KW-0378">Hydrolase</keyword>
<evidence type="ECO:0000259" key="2">
    <source>
        <dbReference type="Pfam" id="PF05970"/>
    </source>
</evidence>
<evidence type="ECO:0000313" key="4">
    <source>
        <dbReference type="Proteomes" id="UP000245207"/>
    </source>
</evidence>
<comment type="catalytic activity">
    <reaction evidence="1">
        <text>ATP + H2O = ADP + phosphate + H(+)</text>
        <dbReference type="Rhea" id="RHEA:13065"/>
        <dbReference type="ChEBI" id="CHEBI:15377"/>
        <dbReference type="ChEBI" id="CHEBI:15378"/>
        <dbReference type="ChEBI" id="CHEBI:30616"/>
        <dbReference type="ChEBI" id="CHEBI:43474"/>
        <dbReference type="ChEBI" id="CHEBI:456216"/>
        <dbReference type="EC" id="5.6.2.3"/>
    </reaction>
</comment>
<dbReference type="GO" id="GO:0000723">
    <property type="term" value="P:telomere maintenance"/>
    <property type="evidence" value="ECO:0007669"/>
    <property type="project" value="InterPro"/>
</dbReference>
<sequence>MAHYHFQTQTRYPKTPTPMATRIVKRIHSCAFKCCRAWDFLFLKGTYTAFSDKVFVGKVIVFGGDFGQILPSYLWNHCTVPKLTENMRLRVGCNPGDAKQIKDFAEWILSICDGIIGSTKDGTAMVEFPEEMLYKLCGRWCTYTTFCDKVFVGKVIVFGGDFGQILPSYLWNHCTVPKLTENMRLRVGCNHGDAKQIKDFAEWILSICDGTIGSTKDGTAKVEFPEEMLYKL</sequence>
<keyword evidence="1" id="KW-0347">Helicase</keyword>
<protein>
    <recommendedName>
        <fullName evidence="1">ATP-dependent DNA helicase</fullName>
        <ecNumber evidence="1">5.6.2.3</ecNumber>
    </recommendedName>
</protein>
<evidence type="ECO:0000313" key="3">
    <source>
        <dbReference type="EMBL" id="PWA86122.1"/>
    </source>
</evidence>
<dbReference type="STRING" id="35608.A0A2U1PK79"/>
<dbReference type="EMBL" id="PKPP01001052">
    <property type="protein sequence ID" value="PWA86122.1"/>
    <property type="molecule type" value="Genomic_DNA"/>
</dbReference>
<feature type="domain" description="DNA helicase Pif1-like DEAD-box helicase" evidence="2">
    <location>
        <begin position="72"/>
        <end position="120"/>
    </location>
</feature>
<dbReference type="Proteomes" id="UP000245207">
    <property type="component" value="Unassembled WGS sequence"/>
</dbReference>